<keyword evidence="3" id="KW-1185">Reference proteome</keyword>
<comment type="caution">
    <text evidence="2">The sequence shown here is derived from an EMBL/GenBank/DDBJ whole genome shotgun (WGS) entry which is preliminary data.</text>
</comment>
<dbReference type="RefSeq" id="WP_114120474.1">
    <property type="nucleotide sequence ID" value="NZ_JPWA01000001.1"/>
</dbReference>
<dbReference type="Proteomes" id="UP000252419">
    <property type="component" value="Unassembled WGS sequence"/>
</dbReference>
<evidence type="ECO:0000313" key="3">
    <source>
        <dbReference type="Proteomes" id="UP000252419"/>
    </source>
</evidence>
<feature type="signal peptide" evidence="1">
    <location>
        <begin position="1"/>
        <end position="20"/>
    </location>
</feature>
<keyword evidence="1" id="KW-0732">Signal</keyword>
<accession>A0A367UIJ2</accession>
<gene>
    <name evidence="2" type="ORF">TH5_02100</name>
</gene>
<organism evidence="2 3">
    <name type="scientific">Thalassospira xianhensis MCCC 1A02616</name>
    <dbReference type="NCBI Taxonomy" id="1177929"/>
    <lineage>
        <taxon>Bacteria</taxon>
        <taxon>Pseudomonadati</taxon>
        <taxon>Pseudomonadota</taxon>
        <taxon>Alphaproteobacteria</taxon>
        <taxon>Rhodospirillales</taxon>
        <taxon>Thalassospiraceae</taxon>
        <taxon>Thalassospira</taxon>
    </lineage>
</organism>
<evidence type="ECO:0000256" key="1">
    <source>
        <dbReference type="SAM" id="SignalP"/>
    </source>
</evidence>
<protein>
    <submittedName>
        <fullName evidence="2">Uncharacterized protein</fullName>
    </submittedName>
</protein>
<dbReference type="EMBL" id="JPWA01000001">
    <property type="protein sequence ID" value="RCK07841.1"/>
    <property type="molecule type" value="Genomic_DNA"/>
</dbReference>
<feature type="chain" id="PRO_5016694351" evidence="1">
    <location>
        <begin position="21"/>
        <end position="273"/>
    </location>
</feature>
<reference evidence="2 3" key="1">
    <citation type="submission" date="2014-07" db="EMBL/GenBank/DDBJ databases">
        <title>Draft genome sequence of Thalassospira xianhensis P-4 (MCCC 1A02616).</title>
        <authorList>
            <person name="Lai Q."/>
            <person name="Shao Z."/>
        </authorList>
    </citation>
    <scope>NUCLEOTIDE SEQUENCE [LARGE SCALE GENOMIC DNA]</scope>
    <source>
        <strain evidence="2 3">MCCC 1A02616</strain>
    </source>
</reference>
<name>A0A367UIJ2_9PROT</name>
<dbReference type="AlphaFoldDB" id="A0A367UIJ2"/>
<evidence type="ECO:0000313" key="2">
    <source>
        <dbReference type="EMBL" id="RCK07841.1"/>
    </source>
</evidence>
<proteinExistence type="predicted"/>
<sequence length="273" mass="30568">MRKMLVFSIIFLGVAFGLHAEEVDDVVDDDLPMDNELPADAVTVFDRYEQRLDCGLYKVSFHSLVALKPKVPSDQARDVSGFIIRDPSTRYRVTAGVQGQNYVFKDLFNKPWHEEQWRAWCYDGECQANLNYYLNEFGADDGTRDITVEVLKRDGTPFLPEPQTITINAVSGKQAAHHRFGRLDGYIWDNKLISTFTPATSLENPPKAVVQTVDGAGYHEEQSFELSSTGISSLTAPVPQDATYVAVYVYTNDQSISDEVKLELINRSVGPGC</sequence>